<reference evidence="1 2" key="1">
    <citation type="submission" date="2016-03" db="EMBL/GenBank/DDBJ databases">
        <title>Choanephora cucurbitarum.</title>
        <authorList>
            <person name="Min B."/>
            <person name="Park H."/>
            <person name="Park J.-H."/>
            <person name="Shin H.-D."/>
            <person name="Choi I.-G."/>
        </authorList>
    </citation>
    <scope>NUCLEOTIDE SEQUENCE [LARGE SCALE GENOMIC DNA]</scope>
    <source>
        <strain evidence="1 2">KUS-F28377</strain>
    </source>
</reference>
<protein>
    <submittedName>
        <fullName evidence="1">Uncharacterized protein</fullName>
    </submittedName>
</protein>
<dbReference type="EMBL" id="LUGH01001057">
    <property type="protein sequence ID" value="OBZ81784.1"/>
    <property type="molecule type" value="Genomic_DNA"/>
</dbReference>
<dbReference type="AlphaFoldDB" id="A0A1C7N366"/>
<name>A0A1C7N366_9FUNG</name>
<comment type="caution">
    <text evidence="1">The sequence shown here is derived from an EMBL/GenBank/DDBJ whole genome shotgun (WGS) entry which is preliminary data.</text>
</comment>
<accession>A0A1C7N366</accession>
<dbReference type="InParanoid" id="A0A1C7N366"/>
<gene>
    <name evidence="1" type="ORF">A0J61_10166</name>
</gene>
<feature type="non-terminal residue" evidence="1">
    <location>
        <position position="93"/>
    </location>
</feature>
<dbReference type="OrthoDB" id="10693617at2759"/>
<keyword evidence="2" id="KW-1185">Reference proteome</keyword>
<proteinExistence type="predicted"/>
<sequence>MNNNSTVFCASCNEPGHSRRTSRLCRLNPRNQVDNDVQMEDAQQQQSSVNTVYCSACNEPGHSRRTFARCRLNPRNMSLELDEETPSREICSS</sequence>
<dbReference type="Proteomes" id="UP000093000">
    <property type="component" value="Unassembled WGS sequence"/>
</dbReference>
<evidence type="ECO:0000313" key="2">
    <source>
        <dbReference type="Proteomes" id="UP000093000"/>
    </source>
</evidence>
<evidence type="ECO:0000313" key="1">
    <source>
        <dbReference type="EMBL" id="OBZ81784.1"/>
    </source>
</evidence>
<organism evidence="1 2">
    <name type="scientific">Choanephora cucurbitarum</name>
    <dbReference type="NCBI Taxonomy" id="101091"/>
    <lineage>
        <taxon>Eukaryota</taxon>
        <taxon>Fungi</taxon>
        <taxon>Fungi incertae sedis</taxon>
        <taxon>Mucoromycota</taxon>
        <taxon>Mucoromycotina</taxon>
        <taxon>Mucoromycetes</taxon>
        <taxon>Mucorales</taxon>
        <taxon>Mucorineae</taxon>
        <taxon>Choanephoraceae</taxon>
        <taxon>Choanephoroideae</taxon>
        <taxon>Choanephora</taxon>
    </lineage>
</organism>